<dbReference type="InterPro" id="IPR012341">
    <property type="entry name" value="6hp_glycosidase-like_sf"/>
</dbReference>
<dbReference type="AlphaFoldDB" id="A0A8J8MLW6"/>
<dbReference type="GO" id="GO:0047736">
    <property type="term" value="F:cellobiose epimerase activity"/>
    <property type="evidence" value="ECO:0007669"/>
    <property type="project" value="UniProtKB-UniRule"/>
</dbReference>
<evidence type="ECO:0000256" key="2">
    <source>
        <dbReference type="ARBA" id="ARBA00008558"/>
    </source>
</evidence>
<dbReference type="EC" id="5.1.3.11" evidence="4"/>
<proteinExistence type="inferred from homology"/>
<dbReference type="SUPFAM" id="SSF48208">
    <property type="entry name" value="Six-hairpin glycosidases"/>
    <property type="match status" value="1"/>
</dbReference>
<dbReference type="InterPro" id="IPR010819">
    <property type="entry name" value="AGE/CE"/>
</dbReference>
<dbReference type="GO" id="GO:0005975">
    <property type="term" value="P:carbohydrate metabolic process"/>
    <property type="evidence" value="ECO:0007669"/>
    <property type="project" value="InterPro"/>
</dbReference>
<name>A0A8J8MLW6_9FIRM</name>
<evidence type="ECO:0000256" key="3">
    <source>
        <dbReference type="ARBA" id="ARBA00023235"/>
    </source>
</evidence>
<evidence type="ECO:0000256" key="1">
    <source>
        <dbReference type="ARBA" id="ARBA00001470"/>
    </source>
</evidence>
<dbReference type="RefSeq" id="WP_212694951.1">
    <property type="nucleotide sequence ID" value="NZ_CP058649.1"/>
</dbReference>
<evidence type="ECO:0000313" key="6">
    <source>
        <dbReference type="Proteomes" id="UP000683246"/>
    </source>
</evidence>
<keyword evidence="6" id="KW-1185">Reference proteome</keyword>
<dbReference type="KEGG" id="vpy:HZI73_19025"/>
<comment type="catalytic activity">
    <reaction evidence="1 4">
        <text>D-cellobiose = beta-D-glucosyl-(1-&gt;4)-D-mannopyranose</text>
        <dbReference type="Rhea" id="RHEA:23384"/>
        <dbReference type="ChEBI" id="CHEBI:17057"/>
        <dbReference type="ChEBI" id="CHEBI:47931"/>
        <dbReference type="EC" id="5.1.3.11"/>
    </reaction>
</comment>
<reference evidence="5" key="1">
    <citation type="submission" date="2020-07" db="EMBL/GenBank/DDBJ databases">
        <title>Vallitalea pronyensis genome.</title>
        <authorList>
            <person name="Postec A."/>
        </authorList>
    </citation>
    <scope>NUCLEOTIDE SEQUENCE</scope>
    <source>
        <strain evidence="5">FatNI3</strain>
    </source>
</reference>
<sequence>MNGIKKEIAMELKAHILPFWMGLKDDVHGGFYGAVDHELVVNQKADKGGIASARILWAYAAAYRVTGEQEYLDCADHAYAFLYDKVYDHEFQGIYWMLDYQGNPVDTRKHIYAQAFAVYALSEYYRATHHQEALDLAKTIYQVIENKGYDEEREAYLEEFNRYWLQKPNKMLSENGVIADITTNTHLHILEAYTNLYRVWKNASLEKRLIRLVHIFYDKIYNRDTKFLKVFFDKNWCEIVNLKSFGHDIEASWLLDDAIKVLNIQKPKYTEMVIDIAYNIGDYAIEKDGSLINEEHNDKKDTTRIWWGQAEAMVGFLNAYERTGDTYFLGLVKQLWQYTKDHMIDVRQGGEWHWSIDQHGQLSKKPLVEPWKTPYHNTRFCIELMERKWSHDT</sequence>
<dbReference type="InterPro" id="IPR028584">
    <property type="entry name" value="Cellobiose_2_epim"/>
</dbReference>
<dbReference type="PANTHER" id="PTHR15108">
    <property type="entry name" value="N-ACYLGLUCOSAMINE-2-EPIMERASE"/>
    <property type="match status" value="1"/>
</dbReference>
<organism evidence="5 6">
    <name type="scientific">Vallitalea pronyensis</name>
    <dbReference type="NCBI Taxonomy" id="1348613"/>
    <lineage>
        <taxon>Bacteria</taxon>
        <taxon>Bacillati</taxon>
        <taxon>Bacillota</taxon>
        <taxon>Clostridia</taxon>
        <taxon>Lachnospirales</taxon>
        <taxon>Vallitaleaceae</taxon>
        <taxon>Vallitalea</taxon>
    </lineage>
</organism>
<dbReference type="EMBL" id="CP058649">
    <property type="protein sequence ID" value="QUI24257.1"/>
    <property type="molecule type" value="Genomic_DNA"/>
</dbReference>
<dbReference type="Pfam" id="PF07221">
    <property type="entry name" value="GlcNAc_2-epim"/>
    <property type="match status" value="1"/>
</dbReference>
<dbReference type="Gene3D" id="1.50.10.10">
    <property type="match status" value="1"/>
</dbReference>
<dbReference type="HAMAP" id="MF_00929">
    <property type="entry name" value="Cellobiose_2_epim"/>
    <property type="match status" value="1"/>
</dbReference>
<dbReference type="Proteomes" id="UP000683246">
    <property type="component" value="Chromosome"/>
</dbReference>
<evidence type="ECO:0000313" key="5">
    <source>
        <dbReference type="EMBL" id="QUI24257.1"/>
    </source>
</evidence>
<comment type="similarity">
    <text evidence="4">Belongs to the cellobiose 2-epimerase family.</text>
</comment>
<protein>
    <recommendedName>
        <fullName evidence="4">Cellobiose 2-epimerase</fullName>
        <shortName evidence="4">CE</shortName>
        <ecNumber evidence="4">5.1.3.11</ecNumber>
    </recommendedName>
</protein>
<gene>
    <name evidence="5" type="ORF">HZI73_19025</name>
</gene>
<evidence type="ECO:0000256" key="4">
    <source>
        <dbReference type="HAMAP-Rule" id="MF_00929"/>
    </source>
</evidence>
<accession>A0A8J8MLW6</accession>
<keyword evidence="3 4" id="KW-0413">Isomerase</keyword>
<dbReference type="InterPro" id="IPR008928">
    <property type="entry name" value="6-hairpin_glycosidase_sf"/>
</dbReference>
<comment type="similarity">
    <text evidence="2">Belongs to the N-acylglucosamine 2-epimerase family.</text>
</comment>
<comment type="function">
    <text evidence="4">Catalyzes the reversible epimerization of cellobiose to 4-O-beta-D-glucopyranosyl-D-mannose (Glc-Man).</text>
</comment>